<organism evidence="7">
    <name type="scientific">Mimiviridae sp. ChoanoV1</name>
    <dbReference type="NCBI Taxonomy" id="2596887"/>
    <lineage>
        <taxon>Viruses</taxon>
        <taxon>Varidnaviria</taxon>
        <taxon>Bamfordvirae</taxon>
        <taxon>Nucleocytoviricota</taxon>
        <taxon>Megaviricetes</taxon>
        <taxon>Imitervirales</taxon>
        <taxon>Schizomimiviridae</taxon>
    </lineage>
</organism>
<evidence type="ECO:0000256" key="2">
    <source>
        <dbReference type="ARBA" id="ARBA00012486"/>
    </source>
</evidence>
<gene>
    <name evidence="7" type="ORF">5_64</name>
</gene>
<dbReference type="PROSITE" id="PS50127">
    <property type="entry name" value="UBC_2"/>
    <property type="match status" value="1"/>
</dbReference>
<keyword evidence="3" id="KW-0808">Transferase</keyword>
<dbReference type="InterPro" id="IPR016135">
    <property type="entry name" value="UBQ-conjugating_enzyme/RWD"/>
</dbReference>
<dbReference type="InterPro" id="IPR000608">
    <property type="entry name" value="UBC"/>
</dbReference>
<dbReference type="EMBL" id="MK250089">
    <property type="protein sequence ID" value="QDY52267.1"/>
    <property type="molecule type" value="Genomic_DNA"/>
</dbReference>
<evidence type="ECO:0000313" key="7">
    <source>
        <dbReference type="EMBL" id="QDY52267.1"/>
    </source>
</evidence>
<dbReference type="FunFam" id="3.10.110.10:FF:000141">
    <property type="entry name" value="Ubiquitin-conjugating enzyme E2 8"/>
    <property type="match status" value="1"/>
</dbReference>
<feature type="domain" description="UBC core" evidence="6">
    <location>
        <begin position="4"/>
        <end position="151"/>
    </location>
</feature>
<evidence type="ECO:0000259" key="6">
    <source>
        <dbReference type="PROSITE" id="PS50127"/>
    </source>
</evidence>
<protein>
    <recommendedName>
        <fullName evidence="2">E2 ubiquitin-conjugating enzyme</fullName>
        <ecNumber evidence="2">2.3.2.23</ecNumber>
    </recommendedName>
</protein>
<evidence type="ECO:0000256" key="5">
    <source>
        <dbReference type="PROSITE-ProRule" id="PRU10133"/>
    </source>
</evidence>
<feature type="active site" description="Glycyl thioester intermediate" evidence="5">
    <location>
        <position position="89"/>
    </location>
</feature>
<dbReference type="GO" id="GO:0061631">
    <property type="term" value="F:ubiquitin conjugating enzyme activity"/>
    <property type="evidence" value="ECO:0007669"/>
    <property type="project" value="UniProtKB-EC"/>
</dbReference>
<dbReference type="InterPro" id="IPR023313">
    <property type="entry name" value="UBQ-conjugating_AS"/>
</dbReference>
<sequence>MSEKSLKRIKNELLEMQTEPPANCTAGPINMDDLYNWQATIIGPSNSPYAGGIFKLNVTFTGKYPFKPPKIKFLTKIYHPNINRNGSICLDILNTNWSPALTLVKVLLSISSLLTDPNPNDPLSKDAAELYLNNRAEYNKKARLMTLQYAT</sequence>
<keyword evidence="4" id="KW-0833">Ubl conjugation pathway</keyword>
<dbReference type="PROSITE" id="PS00183">
    <property type="entry name" value="UBC_1"/>
    <property type="match status" value="1"/>
</dbReference>
<evidence type="ECO:0000256" key="4">
    <source>
        <dbReference type="ARBA" id="ARBA00022786"/>
    </source>
</evidence>
<dbReference type="PANTHER" id="PTHR24068">
    <property type="entry name" value="UBIQUITIN-CONJUGATING ENZYME E2"/>
    <property type="match status" value="1"/>
</dbReference>
<dbReference type="EC" id="2.3.2.23" evidence="2"/>
<evidence type="ECO:0000256" key="3">
    <source>
        <dbReference type="ARBA" id="ARBA00022679"/>
    </source>
</evidence>
<dbReference type="Gene3D" id="3.10.110.10">
    <property type="entry name" value="Ubiquitin Conjugating Enzyme"/>
    <property type="match status" value="1"/>
</dbReference>
<comment type="pathway">
    <text evidence="1">Protein modification; protein ubiquitination.</text>
</comment>
<reference evidence="7" key="1">
    <citation type="submission" date="2018-11" db="EMBL/GenBank/DDBJ databases">
        <title>A distinct lineage of giant viruses engineers rhodopsin photosystems in predatory marine eukaryotes.</title>
        <authorList>
            <person name="Needham D.M."/>
            <person name="Yoshizawa S."/>
            <person name="Hosaka T."/>
            <person name="Poirier C."/>
            <person name="Choi C.-J."/>
            <person name="Hehenberger E."/>
            <person name="Irwin N.A.T."/>
            <person name="Wilken S."/>
            <person name="Yung C.-M."/>
            <person name="Bachy C."/>
            <person name="Kurihara R."/>
            <person name="Nakajima Y."/>
            <person name="Kojima K."/>
            <person name="Kimura-Someya T."/>
            <person name="Leonard G."/>
            <person name="Malmstrom R.R."/>
            <person name="Mende D."/>
            <person name="Olson D.K."/>
            <person name="Sudo Y."/>
            <person name="Sudek S."/>
            <person name="Richards T.A."/>
            <person name="DeLong E.F."/>
            <person name="Keeling P.J."/>
            <person name="Santoro A.E."/>
            <person name="Shirouzu M."/>
            <person name="Iwasaki W."/>
            <person name="Worden A.Z."/>
        </authorList>
    </citation>
    <scope>NUCLEOTIDE SEQUENCE</scope>
</reference>
<accession>A0A5B8IGI7</accession>
<dbReference type="Pfam" id="PF00179">
    <property type="entry name" value="UQ_con"/>
    <property type="match status" value="1"/>
</dbReference>
<evidence type="ECO:0000256" key="1">
    <source>
        <dbReference type="ARBA" id="ARBA00004906"/>
    </source>
</evidence>
<dbReference type="GO" id="GO:0016567">
    <property type="term" value="P:protein ubiquitination"/>
    <property type="evidence" value="ECO:0007669"/>
    <property type="project" value="UniProtKB-UniPathway"/>
</dbReference>
<dbReference type="SUPFAM" id="SSF54495">
    <property type="entry name" value="UBC-like"/>
    <property type="match status" value="1"/>
</dbReference>
<dbReference type="SMART" id="SM00212">
    <property type="entry name" value="UBCc"/>
    <property type="match status" value="1"/>
</dbReference>
<name>A0A5B8IGI7_9VIRU</name>
<proteinExistence type="predicted"/>
<dbReference type="UniPathway" id="UPA00143"/>